<evidence type="ECO:0000313" key="2">
    <source>
        <dbReference type="EMBL" id="GGC52322.1"/>
    </source>
</evidence>
<evidence type="ECO:0000256" key="1">
    <source>
        <dbReference type="SAM" id="Phobius"/>
    </source>
</evidence>
<accession>A0A830DY61</accession>
<dbReference type="AlphaFoldDB" id="A0A830DY61"/>
<reference evidence="2" key="2">
    <citation type="submission" date="2020-09" db="EMBL/GenBank/DDBJ databases">
        <authorList>
            <person name="Sun Q."/>
            <person name="Sedlacek I."/>
        </authorList>
    </citation>
    <scope>NUCLEOTIDE SEQUENCE</scope>
    <source>
        <strain evidence="2">CCM 7217</strain>
    </source>
</reference>
<comment type="caution">
    <text evidence="2">The sequence shown here is derived from an EMBL/GenBank/DDBJ whole genome shotgun (WGS) entry which is preliminary data.</text>
</comment>
<feature type="transmembrane region" description="Helical" evidence="1">
    <location>
        <begin position="21"/>
        <end position="42"/>
    </location>
</feature>
<evidence type="ECO:0000313" key="3">
    <source>
        <dbReference type="Proteomes" id="UP000646833"/>
    </source>
</evidence>
<proteinExistence type="predicted"/>
<organism evidence="2 3">
    <name type="scientific">Haloferax sulfurifontis</name>
    <dbReference type="NCBI Taxonomy" id="255616"/>
    <lineage>
        <taxon>Archaea</taxon>
        <taxon>Methanobacteriati</taxon>
        <taxon>Methanobacteriota</taxon>
        <taxon>Stenosarchaea group</taxon>
        <taxon>Halobacteria</taxon>
        <taxon>Halobacteriales</taxon>
        <taxon>Haloferacaceae</taxon>
        <taxon>Haloferax</taxon>
    </lineage>
</organism>
<name>A0A830DY61_9EURY</name>
<feature type="transmembrane region" description="Helical" evidence="1">
    <location>
        <begin position="62"/>
        <end position="81"/>
    </location>
</feature>
<keyword evidence="1" id="KW-0472">Membrane</keyword>
<dbReference type="Proteomes" id="UP000646833">
    <property type="component" value="Unassembled WGS sequence"/>
</dbReference>
<dbReference type="RefSeq" id="WP_188423461.1">
    <property type="nucleotide sequence ID" value="NZ_BMCI01000002.1"/>
</dbReference>
<protein>
    <submittedName>
        <fullName evidence="2">Uncharacterized protein</fullName>
    </submittedName>
</protein>
<keyword evidence="1" id="KW-0812">Transmembrane</keyword>
<reference evidence="2" key="1">
    <citation type="journal article" date="2014" name="Int. J. Syst. Evol. Microbiol.">
        <title>Complete genome sequence of Corynebacterium casei LMG S-19264T (=DSM 44701T), isolated from a smear-ripened cheese.</title>
        <authorList>
            <consortium name="US DOE Joint Genome Institute (JGI-PGF)"/>
            <person name="Walter F."/>
            <person name="Albersmeier A."/>
            <person name="Kalinowski J."/>
            <person name="Ruckert C."/>
        </authorList>
    </citation>
    <scope>NUCLEOTIDE SEQUENCE</scope>
    <source>
        <strain evidence="2">CCM 7217</strain>
    </source>
</reference>
<dbReference type="EMBL" id="BMCI01000002">
    <property type="protein sequence ID" value="GGC52322.1"/>
    <property type="molecule type" value="Genomic_DNA"/>
</dbReference>
<gene>
    <name evidence="2" type="ORF">GCM10007209_12490</name>
</gene>
<keyword evidence="1" id="KW-1133">Transmembrane helix</keyword>
<sequence length="104" mass="11530">MMTLLNRFTDREKILTTLSASTMFVTGVWVGVWIVPSAALDVPMNSHFDGRQMVNTPAYQPVPTYLPVLSILVVVFALYAANHFYSRESPPELAATDGGEDHDE</sequence>